<evidence type="ECO:0000259" key="5">
    <source>
        <dbReference type="Pfam" id="PF00669"/>
    </source>
</evidence>
<dbReference type="InterPro" id="IPR046358">
    <property type="entry name" value="Flagellin_C"/>
</dbReference>
<dbReference type="OrthoDB" id="9796789at2"/>
<comment type="similarity">
    <text evidence="1 4">Belongs to the bacterial flagellin family.</text>
</comment>
<dbReference type="Proteomes" id="UP000029228">
    <property type="component" value="Unassembled WGS sequence"/>
</dbReference>
<dbReference type="Gene3D" id="3.30.70.2120">
    <property type="match status" value="1"/>
</dbReference>
<evidence type="ECO:0000313" key="8">
    <source>
        <dbReference type="Proteomes" id="UP000029228"/>
    </source>
</evidence>
<dbReference type="PRINTS" id="PR00207">
    <property type="entry name" value="FLAGELLIN"/>
</dbReference>
<dbReference type="InterPro" id="IPR042187">
    <property type="entry name" value="Flagellin_C_sub2"/>
</dbReference>
<keyword evidence="7" id="KW-0969">Cilium</keyword>
<keyword evidence="2 4" id="KW-0964">Secreted</keyword>
<evidence type="ECO:0000313" key="7">
    <source>
        <dbReference type="EMBL" id="GAL19910.1"/>
    </source>
</evidence>
<dbReference type="Pfam" id="PF00669">
    <property type="entry name" value="Flagellin_N"/>
    <property type="match status" value="1"/>
</dbReference>
<comment type="caution">
    <text evidence="7">The sequence shown here is derived from an EMBL/GenBank/DDBJ whole genome shotgun (WGS) entry which is preliminary data.</text>
</comment>
<dbReference type="Gene3D" id="6.10.10.10">
    <property type="entry name" value="Flagellar export chaperone, C-terminal domain"/>
    <property type="match status" value="1"/>
</dbReference>
<keyword evidence="8" id="KW-1185">Reference proteome</keyword>
<evidence type="ECO:0000256" key="1">
    <source>
        <dbReference type="ARBA" id="ARBA00005709"/>
    </source>
</evidence>
<dbReference type="GO" id="GO:0005198">
    <property type="term" value="F:structural molecule activity"/>
    <property type="evidence" value="ECO:0007669"/>
    <property type="project" value="UniProtKB-UniRule"/>
</dbReference>
<feature type="domain" description="Flagellin N-terminal" evidence="5">
    <location>
        <begin position="5"/>
        <end position="140"/>
    </location>
</feature>
<dbReference type="EMBL" id="BBMR01000005">
    <property type="protein sequence ID" value="GAL19910.1"/>
    <property type="molecule type" value="Genomic_DNA"/>
</dbReference>
<dbReference type="GO" id="GO:0009288">
    <property type="term" value="C:bacterial-type flagellum"/>
    <property type="evidence" value="ECO:0007669"/>
    <property type="project" value="UniProtKB-SubCell"/>
</dbReference>
<gene>
    <name evidence="7" type="ORF">JCM19235_4110</name>
</gene>
<dbReference type="Pfam" id="PF00700">
    <property type="entry name" value="Flagellin_C"/>
    <property type="match status" value="1"/>
</dbReference>
<proteinExistence type="inferred from homology"/>
<dbReference type="Gene3D" id="1.20.1330.10">
    <property type="entry name" value="f41 fragment of flagellin, N-terminal domain"/>
    <property type="match status" value="1"/>
</dbReference>
<dbReference type="PANTHER" id="PTHR42792">
    <property type="entry name" value="FLAGELLIN"/>
    <property type="match status" value="1"/>
</dbReference>
<comment type="function">
    <text evidence="4">Flagellin is the subunit protein which polymerizes to form the filaments of bacterial flagella.</text>
</comment>
<evidence type="ECO:0000259" key="6">
    <source>
        <dbReference type="Pfam" id="PF00700"/>
    </source>
</evidence>
<evidence type="ECO:0000256" key="4">
    <source>
        <dbReference type="RuleBase" id="RU362073"/>
    </source>
</evidence>
<evidence type="ECO:0000256" key="3">
    <source>
        <dbReference type="ARBA" id="ARBA00023143"/>
    </source>
</evidence>
<keyword evidence="3 4" id="KW-0975">Bacterial flagellum</keyword>
<dbReference type="PANTHER" id="PTHR42792:SF2">
    <property type="entry name" value="FLAGELLIN"/>
    <property type="match status" value="1"/>
</dbReference>
<reference evidence="7 8" key="1">
    <citation type="submission" date="2014-09" db="EMBL/GenBank/DDBJ databases">
        <title>Vibrio maritimus JCM 19235. (C45) whole genome shotgun sequence.</title>
        <authorList>
            <person name="Sawabe T."/>
            <person name="Meirelles P."/>
            <person name="Nakanishi M."/>
            <person name="Sayaka M."/>
            <person name="Hattori M."/>
            <person name="Ohkuma M."/>
        </authorList>
    </citation>
    <scope>NUCLEOTIDE SEQUENCE [LARGE SCALE GENOMIC DNA]</scope>
    <source>
        <strain evidence="8">JCM19235</strain>
    </source>
</reference>
<reference evidence="7 8" key="2">
    <citation type="submission" date="2014-09" db="EMBL/GenBank/DDBJ databases">
        <authorList>
            <consortium name="NBRP consortium"/>
            <person name="Sawabe T."/>
            <person name="Meirelles P."/>
            <person name="Nakanishi M."/>
            <person name="Sayaka M."/>
            <person name="Hattori M."/>
            <person name="Ohkuma M."/>
        </authorList>
    </citation>
    <scope>NUCLEOTIDE SEQUENCE [LARGE SCALE GENOMIC DNA]</scope>
    <source>
        <strain evidence="8">JCM19235</strain>
    </source>
</reference>
<feature type="domain" description="Flagellin C-terminal" evidence="6">
    <location>
        <begin position="310"/>
        <end position="394"/>
    </location>
</feature>
<dbReference type="GO" id="GO:0005576">
    <property type="term" value="C:extracellular region"/>
    <property type="evidence" value="ECO:0007669"/>
    <property type="project" value="UniProtKB-SubCell"/>
</dbReference>
<sequence length="395" mass="40796">MAISVHTNYANLVTQNTLQSTNSALTKSMERLSTGFRINSAADDAAGLQIANRLNLQSRGLGVAMRNSQDAISMMQTAEGAMDEMTNIAYRMSDLATQAANGTYTDDDRSSLDSEFQELASELNNIFSSTSFGGRTLLSGGAFGTGTVDFQIGNTSTNQLTVNVQTELAAVSSAITTASGSAVDRDAVNQAELDFQTEADNFAQGNTASALSNGTALGAAVSGTYTDYADLVEQMEAGNATALSDHTALMAGVTNSLDNHISTLDGIAGSGYDGLNSTAAAAFTDWASVQALAAGGAGIATQTQATAAIDSVSALVDALGETRASFGANINRLEHTITNLGNITENLDSAKGRIMDTDFAYESGMMSKSQMLMQSGASMLSASKMVPQLAMSLLG</sequence>
<dbReference type="SUPFAM" id="SSF64518">
    <property type="entry name" value="Phase 1 flagellin"/>
    <property type="match status" value="1"/>
</dbReference>
<dbReference type="InterPro" id="IPR001492">
    <property type="entry name" value="Flagellin"/>
</dbReference>
<keyword evidence="7" id="KW-0966">Cell projection</keyword>
<evidence type="ECO:0000256" key="2">
    <source>
        <dbReference type="ARBA" id="ARBA00022525"/>
    </source>
</evidence>
<organism evidence="7 8">
    <name type="scientific">Vibrio maritimus</name>
    <dbReference type="NCBI Taxonomy" id="990268"/>
    <lineage>
        <taxon>Bacteria</taxon>
        <taxon>Pseudomonadati</taxon>
        <taxon>Pseudomonadota</taxon>
        <taxon>Gammaproteobacteria</taxon>
        <taxon>Vibrionales</taxon>
        <taxon>Vibrionaceae</taxon>
        <taxon>Vibrio</taxon>
    </lineage>
</organism>
<accession>A0A090RWT3</accession>
<name>A0A090RWT3_9VIBR</name>
<protein>
    <recommendedName>
        <fullName evidence="4">Flagellin</fullName>
    </recommendedName>
</protein>
<keyword evidence="7" id="KW-0282">Flagellum</keyword>
<dbReference type="STRING" id="990268.JCM19235_4110"/>
<comment type="subcellular location">
    <subcellularLocation>
        <location evidence="4">Secreted</location>
    </subcellularLocation>
    <subcellularLocation>
        <location evidence="4">Bacterial flagellum</location>
    </subcellularLocation>
</comment>
<dbReference type="AlphaFoldDB" id="A0A090RWT3"/>
<dbReference type="InterPro" id="IPR001029">
    <property type="entry name" value="Flagellin_N"/>
</dbReference>